<comment type="caution">
    <text evidence="2">The sequence shown here is derived from an EMBL/GenBank/DDBJ whole genome shotgun (WGS) entry which is preliminary data.</text>
</comment>
<sequence length="69" mass="8072">MQTEFDTRRQWAQWENKQIKFNFLRRRKSVGQGTPKDDSISRHGNAARLDDAYGFSDSEKQGQHSADEI</sequence>
<protein>
    <submittedName>
        <fullName evidence="2">Uncharacterized protein</fullName>
    </submittedName>
</protein>
<dbReference type="EMBL" id="JYDH01000013">
    <property type="protein sequence ID" value="KRY40364.1"/>
    <property type="molecule type" value="Genomic_DNA"/>
</dbReference>
<dbReference type="InParanoid" id="A0A0V1BUH4"/>
<keyword evidence="3" id="KW-1185">Reference proteome</keyword>
<evidence type="ECO:0000313" key="3">
    <source>
        <dbReference type="Proteomes" id="UP000054776"/>
    </source>
</evidence>
<dbReference type="OrthoDB" id="5919739at2759"/>
<gene>
    <name evidence="2" type="ORF">T01_8923</name>
</gene>
<dbReference type="Proteomes" id="UP000054776">
    <property type="component" value="Unassembled WGS sequence"/>
</dbReference>
<evidence type="ECO:0000256" key="1">
    <source>
        <dbReference type="SAM" id="MobiDB-lite"/>
    </source>
</evidence>
<accession>A0A0V1BUH4</accession>
<reference evidence="2 3" key="1">
    <citation type="submission" date="2015-01" db="EMBL/GenBank/DDBJ databases">
        <title>Evolution of Trichinella species and genotypes.</title>
        <authorList>
            <person name="Korhonen P.K."/>
            <person name="Edoardo P."/>
            <person name="Giuseppe L.R."/>
            <person name="Gasser R.B."/>
        </authorList>
    </citation>
    <scope>NUCLEOTIDE SEQUENCE [LARGE SCALE GENOMIC DNA]</scope>
    <source>
        <strain evidence="2">ISS3</strain>
    </source>
</reference>
<proteinExistence type="predicted"/>
<organism evidence="2 3">
    <name type="scientific">Trichinella spiralis</name>
    <name type="common">Trichina worm</name>
    <dbReference type="NCBI Taxonomy" id="6334"/>
    <lineage>
        <taxon>Eukaryota</taxon>
        <taxon>Metazoa</taxon>
        <taxon>Ecdysozoa</taxon>
        <taxon>Nematoda</taxon>
        <taxon>Enoplea</taxon>
        <taxon>Dorylaimia</taxon>
        <taxon>Trichinellida</taxon>
        <taxon>Trichinellidae</taxon>
        <taxon>Trichinella</taxon>
    </lineage>
</organism>
<dbReference type="AlphaFoldDB" id="A0A0V1BUH4"/>
<feature type="region of interest" description="Disordered" evidence="1">
    <location>
        <begin position="26"/>
        <end position="69"/>
    </location>
</feature>
<feature type="compositionally biased region" description="Basic and acidic residues" evidence="1">
    <location>
        <begin position="57"/>
        <end position="69"/>
    </location>
</feature>
<name>A0A0V1BUH4_TRISP</name>
<evidence type="ECO:0000313" key="2">
    <source>
        <dbReference type="EMBL" id="KRY40364.1"/>
    </source>
</evidence>